<keyword evidence="6" id="KW-1185">Reference proteome</keyword>
<dbReference type="Pfam" id="PF21678">
    <property type="entry name" value="Csf1_N"/>
    <property type="match status" value="1"/>
</dbReference>
<dbReference type="RefSeq" id="XP_020066694.1">
    <property type="nucleotide sequence ID" value="XM_020207128.1"/>
</dbReference>
<dbReference type="Proteomes" id="UP000094285">
    <property type="component" value="Unassembled WGS sequence"/>
</dbReference>
<name>A0A1E4SQ81_9ASCO</name>
<keyword evidence="2" id="KW-0472">Membrane</keyword>
<feature type="domain" description="Csf1 C-terminal region" evidence="4">
    <location>
        <begin position="1946"/>
        <end position="3086"/>
    </location>
</feature>
<evidence type="ECO:0000313" key="6">
    <source>
        <dbReference type="Proteomes" id="UP000094285"/>
    </source>
</evidence>
<evidence type="ECO:0000259" key="3">
    <source>
        <dbReference type="Pfam" id="PF21678"/>
    </source>
</evidence>
<keyword evidence="2" id="KW-0812">Transmembrane</keyword>
<sequence>MAFRDQRISVVSNSLEQNSSWIYLVDWILALILGIAFVFYFNRLVGWVLSQLFNILFQKKCGVKLHMQAFKVSPLGGRIVAKNLTIITQDYTISIIKLNLTWRYWLFKLTRISAYFIDRNDSEGVDMDSENKKLPFRFLLSLDGVEVFYYNRTFAYDGIIETLSQQDQGRSSDEWFSKESTHSSSMRYRNTSKSVSSSENSMKNKEDPQLKPFSPPMFLSMLPLKIRIKKGAIVMGNISTPSILVASFKSANGAIDLTKSPNPLDHYRFWHDINFDTFQLWMKPNISHERNRYANSEDRDTEIGLKNLSHMKKYSQWYKFKKSINKVQNLFNKAQSRRKQNSNLDLDSLNETWKGLRRYVGAQEDANLSSIISSDEQYAKYTLILDSVVTRIVYYYDSPGHVIPNYPLVPVPEHGVEIELSMATIYYGPWTDKQRVPLQAVFFPSLARDSQPKSLPLASGMSREYAGFKITTIVKDEVIFRVPTREKSKDKEMLKLKNQQNHQHPQSQQPLNKVSRPFGWLELKLSQGSTFSFYTSYISDKVNGWDNRMNVLFIEPEIRTSVNHDILFIADSHEINAKVGYPLEWNGKCEWQFDFISDNARIFFLREHTLLFSDIFGDFASGAPTPYEEFRPFIYNIRWELQNYKLYLNVNDANIINNPLDFNVNKYLSFQGDSLTCDLSIPLYGEFTKSSTVSYSIKTSFFDLVLDTPPWHTAKTFMTESNVVGRSNNFTIDGSYTFFSSIEINTSDYIEIRMVGDFVTLKFYGYLIKYLFMIRENYFGDHIHFRTFEEFTNTAETDGMESAESVSKVSSLSSDQPEVDFWKIIKTDNDVDILFTFQVRHGLIVLPLNLYDCKSHIGLSFESLDVDIRFTNYYMDLQGDLSPISALHVSDAIVVENTGINDIIFDIPYYKSLFLNGTPDLTIDGLNIHAHRMFGIPPEEITYYCKWDFEAGAISIDSDLGFITSLGTAVQNFVYGYKDIENTMIIPEPIVFDALNLSFRCSDLQLKLSVAGAEGDVFCMIYLRPILFSYNDMANKRYSTRASALIPFILAEIIGEKDGTRAVLGALKTSLVFNNFCQKKDMLEHRKNQQDHIKVNDTPFHRSPFLLFEENRDGTYDEGYGCFLTNLALPDVNHPLNSFSYSKSTVNRNSFNGKKETDSLQEWDDFSVRKTPSNPFNPEEPGFGSEEEFYPTQNYDPSDYTATYEPDPMFEYDNIIIELGDIHSFLTPCGLLPIAILLQEKDNFSLDNVMDKLQSEVVSSLNAYFSALYSIVNIRLITQEISIKFGSFEVQQAMEVFEKSPKVPHTNILIMEPSLALSIKTEKPEKLKTIQIETDVTMAIHIKELFLSIANPSSFKLPISFSVKDVESWAQIPIDEELVTSTNIEEIDLDIQEDQFEWLMQYSFELYQKIVPAIEEFSKPKITENQAMAALVYKLTIASVDFSIDNDSDVLTKPANILRSSDEHVRFFDSWKISSRLRHILSNLPKEWCEKENLVFKTSNWQVPDTAVDEISDIFSRWRSWEANHDQRAFFFNYVLLKRKQEKDKKKSFNAQFNIPEMLVNISSSSGIFDFLNIQSASVIARVYNESRDNSSIGLGVFNNVSVSDIIFNLVTYKSHLSTISMNMLKKGLAFMHSNNKNGKTEVSVAEMEVIENPLESPKQQNDQIPANHQISLLFNLDNFEQNVQLPSTKVKLLSESITWSIESSIFGKLEDLALFSFANKSSYFDLSISSSGSKLGCVTVIDLDALITNAGGIKDGLKIADLSIEKVSVKVFDKNEELLDSITRLIEQDIPFLEALVPSEVTSTPSVTAVSRPQLNTKSLHGTSAISGLCLQNIADFVLKIDIREFTWVLEVLSPLHVSGVVLDNKFSIENLGGTLLVESFIQKVDLGVRIHRSPILELLNSQILTSMKYNCNEDLNLLSFTSNTGYTKLFVSLIVESMEIVLKNLNNLKASADGWEKIFKSDKSVSKPRSLSSSPIRILDLLAFKAKLSNDYIGVSTLDGKTKYSFEVESASIGVYNVANTSDNIHKIVPLYGNFEIPTSRLSVIDRSIPIGLSNILDVNIAVRLLNSPDDTTDLQSLQVESQYCRVCLSSPVLIKSIGLVDSIMKVIDSEDFAFLKAKYLEDSASPEPISRSSTSSSPLETYSFLDNFSTVHLLAYNFCFGWLFEDSPKDYPGVIIGAERFFAIMEEKVGKLTLMEAYLSVANGTRSSNFFSSLSEKNNLNRAFLPTMQLVYTIDKVEDKKSMRINIHGDELDVKFLSNSVVIVGYGVNSVSQMQKFFASRLKNNPPVVKPLPKESEQPNEYISTFKLVFDSIELVATYEGSNVLLYRLSDSSSESAPSLFLHSPAVKVAGMYRHDKLAAKKHIFKGEVLTTSSDNVLYPSCIPIIFDIVEGIKDMMHKAEKQTPTELNKGIETAPVSSKGFDFANVFSDIDIHFGVRIEKQALTLSCAPTAKVAAIVGLEGIYIQLNSGTTDDPSMVLAILFDSVSASLQHVYSREISGTISIKNAMLTSSMEFGEVASILSSGSLVDVDGYVNVKQFQDVELFKDIWFPKEYFRGEENREHYVDPNYLLQTRSELASNKNISSRFREVSTSYAIPWVLTFIVSNINLRVDFGQALGNFKLKLGKLWAVSKKSTDWAQDLKMGIDTISLESEGRLGGSFDIQNVNIHTAISWKLENGTTLDVPLILLSGGVDELALKMSFDYHVFAIANIQKISIDVFNQKNEISISKDHLFVCMNLDSVELYITSLTASNCLDIYHTISRMIQENKKSYKETLRESSRGKSISKKSIGDRTKSFTGADILETVKKLETRIQVIAGRILLHVYPSSFDDSKVLVVHLDESRANFQQNEFKEGISNDLEIQFNDLNVSLSMTSTVLEDFIAQCKVEEFVEYAQKARGGTIFVFPSFKISMRTYQKYDNNVIEYLYQSSFGGTVDVRWNLGSVNFIREMYSIHSKALNSRIEYRKNSFDSTKFNEDIFNTQGTKSSSILKLKLDEEDPTEKIDQAINETLNKVSDESKYVYLPLAPAIIEAPQLKELGNATPPLEWFGLHRDKFPNVTHQVGIVSLQKLMHEVESQYSKLLGKA</sequence>
<reference evidence="6" key="1">
    <citation type="submission" date="2016-05" db="EMBL/GenBank/DDBJ databases">
        <title>Comparative genomics of biotechnologically important yeasts.</title>
        <authorList>
            <consortium name="DOE Joint Genome Institute"/>
            <person name="Riley R."/>
            <person name="Haridas S."/>
            <person name="Wolfe K.H."/>
            <person name="Lopes M.R."/>
            <person name="Hittinger C.T."/>
            <person name="Goker M."/>
            <person name="Salamov A."/>
            <person name="Wisecaver J."/>
            <person name="Long T.M."/>
            <person name="Aerts A.L."/>
            <person name="Barry K."/>
            <person name="Choi C."/>
            <person name="Clum A."/>
            <person name="Coughlan A.Y."/>
            <person name="Deshpande S."/>
            <person name="Douglass A.P."/>
            <person name="Hanson S.J."/>
            <person name="Klenk H.-P."/>
            <person name="Labutti K."/>
            <person name="Lapidus A."/>
            <person name="Lindquist E."/>
            <person name="Lipzen A."/>
            <person name="Meier-Kolthoff J.P."/>
            <person name="Ohm R.A."/>
            <person name="Otillar R.P."/>
            <person name="Pangilinan J."/>
            <person name="Peng Y."/>
            <person name="Rokas A."/>
            <person name="Rosa C.A."/>
            <person name="Scheuner C."/>
            <person name="Sibirny A.A."/>
            <person name="Slot J.C."/>
            <person name="Stielow J.B."/>
            <person name="Sun H."/>
            <person name="Kurtzman C.P."/>
            <person name="Blackwell M."/>
            <person name="Grigoriev I.V."/>
            <person name="Jeffries T.W."/>
        </authorList>
    </citation>
    <scope>NUCLEOTIDE SEQUENCE [LARGE SCALE GENOMIC DNA]</scope>
    <source>
        <strain evidence="6">NRRL Y-17324</strain>
    </source>
</reference>
<evidence type="ECO:0000259" key="4">
    <source>
        <dbReference type="Pfam" id="PF25038"/>
    </source>
</evidence>
<evidence type="ECO:0000313" key="5">
    <source>
        <dbReference type="EMBL" id="ODV81572.1"/>
    </source>
</evidence>
<feature type="domain" description="Csf1 N-terminal" evidence="3">
    <location>
        <begin position="35"/>
        <end position="1546"/>
    </location>
</feature>
<dbReference type="GO" id="GO:0016020">
    <property type="term" value="C:membrane"/>
    <property type="evidence" value="ECO:0007669"/>
    <property type="project" value="InterPro"/>
</dbReference>
<dbReference type="STRING" id="984487.A0A1E4SQ81"/>
<feature type="region of interest" description="Disordered" evidence="1">
    <location>
        <begin position="171"/>
        <end position="212"/>
    </location>
</feature>
<feature type="region of interest" description="Disordered" evidence="1">
    <location>
        <begin position="1168"/>
        <end position="1189"/>
    </location>
</feature>
<feature type="compositionally biased region" description="Low complexity" evidence="1">
    <location>
        <begin position="191"/>
        <end position="201"/>
    </location>
</feature>
<dbReference type="PANTHER" id="PTHR32085">
    <property type="entry name" value="PROTEIN CSF1"/>
    <property type="match status" value="1"/>
</dbReference>
<feature type="compositionally biased region" description="Basic and acidic residues" evidence="1">
    <location>
        <begin position="171"/>
        <end position="181"/>
    </location>
</feature>
<evidence type="ECO:0000256" key="2">
    <source>
        <dbReference type="SAM" id="Phobius"/>
    </source>
</evidence>
<dbReference type="OrthoDB" id="10051416at2759"/>
<gene>
    <name evidence="5" type="ORF">CANTADRAFT_24469</name>
</gene>
<accession>A0A1E4SQ81</accession>
<dbReference type="InterPro" id="IPR048636">
    <property type="entry name" value="Csf1_N"/>
</dbReference>
<organism evidence="5 6">
    <name type="scientific">Suhomyces tanzawaensis NRRL Y-17324</name>
    <dbReference type="NCBI Taxonomy" id="984487"/>
    <lineage>
        <taxon>Eukaryota</taxon>
        <taxon>Fungi</taxon>
        <taxon>Dikarya</taxon>
        <taxon>Ascomycota</taxon>
        <taxon>Saccharomycotina</taxon>
        <taxon>Pichiomycetes</taxon>
        <taxon>Debaryomycetaceae</taxon>
        <taxon>Suhomyces</taxon>
    </lineage>
</organism>
<dbReference type="EMBL" id="KV453909">
    <property type="protein sequence ID" value="ODV81572.1"/>
    <property type="molecule type" value="Genomic_DNA"/>
</dbReference>
<dbReference type="InterPro" id="IPR056779">
    <property type="entry name" value="Csf1_C"/>
</dbReference>
<dbReference type="GO" id="GO:0006113">
    <property type="term" value="P:fermentation"/>
    <property type="evidence" value="ECO:0007669"/>
    <property type="project" value="InterPro"/>
</dbReference>
<dbReference type="GeneID" id="30981265"/>
<keyword evidence="2" id="KW-1133">Transmembrane helix</keyword>
<protein>
    <recommendedName>
        <fullName evidence="7">Protein CSF1</fullName>
    </recommendedName>
</protein>
<dbReference type="PANTHER" id="PTHR32085:SF3">
    <property type="entry name" value="PROTEIN CSF1"/>
    <property type="match status" value="1"/>
</dbReference>
<feature type="transmembrane region" description="Helical" evidence="2">
    <location>
        <begin position="21"/>
        <end position="41"/>
    </location>
</feature>
<dbReference type="Pfam" id="PF25038">
    <property type="entry name" value="Csf1_C"/>
    <property type="match status" value="1"/>
</dbReference>
<evidence type="ECO:0008006" key="7">
    <source>
        <dbReference type="Google" id="ProtNLM"/>
    </source>
</evidence>
<dbReference type="InterPro" id="IPR029636">
    <property type="entry name" value="Csf1"/>
</dbReference>
<evidence type="ECO:0000256" key="1">
    <source>
        <dbReference type="SAM" id="MobiDB-lite"/>
    </source>
</evidence>
<proteinExistence type="predicted"/>